<dbReference type="Pfam" id="PF01161">
    <property type="entry name" value="PBP"/>
    <property type="match status" value="1"/>
</dbReference>
<dbReference type="SUPFAM" id="SSF49777">
    <property type="entry name" value="PEBP-like"/>
    <property type="match status" value="1"/>
</dbReference>
<evidence type="ECO:0000313" key="2">
    <source>
        <dbReference type="Proteomes" id="UP000320762"/>
    </source>
</evidence>
<sequence>MAALASHNVPSLDKVVDGLKEHGVFPDILPYSTAQQLKGVLEISYPSGASITAGQKPHRDEVQQEPKVRFHPPSALDASASYTLIMTDPDLMKHNDPLDKQVRHWVQPGLKLATAESPVLAAVRPPHTTFLASAPMPMTGAHRYVFILARETRDVGTGERNGQADFKERLKFDATEFVREQGLEVVGVALMKVAPTAAAGAADAALMAESAKHMVTG</sequence>
<accession>A0A550CRT4</accession>
<comment type="caution">
    <text evidence="1">The sequence shown here is derived from an EMBL/GenBank/DDBJ whole genome shotgun (WGS) entry which is preliminary data.</text>
</comment>
<dbReference type="InterPro" id="IPR036610">
    <property type="entry name" value="PEBP-like_sf"/>
</dbReference>
<dbReference type="Gene3D" id="3.90.280.10">
    <property type="entry name" value="PEBP-like"/>
    <property type="match status" value="1"/>
</dbReference>
<gene>
    <name evidence="1" type="ORF">BD626DRAFT_101811</name>
</gene>
<proteinExistence type="predicted"/>
<dbReference type="GO" id="GO:0046578">
    <property type="term" value="P:regulation of Ras protein signal transduction"/>
    <property type="evidence" value="ECO:0007669"/>
    <property type="project" value="TreeGrafter"/>
</dbReference>
<dbReference type="GO" id="GO:0030414">
    <property type="term" value="F:peptidase inhibitor activity"/>
    <property type="evidence" value="ECO:0007669"/>
    <property type="project" value="TreeGrafter"/>
</dbReference>
<dbReference type="EMBL" id="VDMD01000002">
    <property type="protein sequence ID" value="TRM67505.1"/>
    <property type="molecule type" value="Genomic_DNA"/>
</dbReference>
<dbReference type="GO" id="GO:0030162">
    <property type="term" value="P:regulation of proteolysis"/>
    <property type="evidence" value="ECO:0007669"/>
    <property type="project" value="TreeGrafter"/>
</dbReference>
<dbReference type="AlphaFoldDB" id="A0A550CRT4"/>
<dbReference type="CDD" id="cd00866">
    <property type="entry name" value="PEBP_euk"/>
    <property type="match status" value="1"/>
</dbReference>
<dbReference type="PANTHER" id="PTHR11362:SF148">
    <property type="entry name" value="CARBOXYPEPTIDASE Y INHIBITOR"/>
    <property type="match status" value="1"/>
</dbReference>
<dbReference type="STRING" id="97359.A0A550CRT4"/>
<dbReference type="InterPro" id="IPR008914">
    <property type="entry name" value="PEBP"/>
</dbReference>
<keyword evidence="2" id="KW-1185">Reference proteome</keyword>
<dbReference type="PANTHER" id="PTHR11362">
    <property type="entry name" value="PHOSPHATIDYLETHANOLAMINE-BINDING PROTEIN"/>
    <property type="match status" value="1"/>
</dbReference>
<dbReference type="GO" id="GO:0005543">
    <property type="term" value="F:phospholipid binding"/>
    <property type="evidence" value="ECO:0007669"/>
    <property type="project" value="TreeGrafter"/>
</dbReference>
<name>A0A550CRT4_9AGAR</name>
<dbReference type="OrthoDB" id="2506647at2759"/>
<organism evidence="1 2">
    <name type="scientific">Schizophyllum amplum</name>
    <dbReference type="NCBI Taxonomy" id="97359"/>
    <lineage>
        <taxon>Eukaryota</taxon>
        <taxon>Fungi</taxon>
        <taxon>Dikarya</taxon>
        <taxon>Basidiomycota</taxon>
        <taxon>Agaricomycotina</taxon>
        <taxon>Agaricomycetes</taxon>
        <taxon>Agaricomycetidae</taxon>
        <taxon>Agaricales</taxon>
        <taxon>Schizophyllaceae</taxon>
        <taxon>Schizophyllum</taxon>
    </lineage>
</organism>
<protein>
    <submittedName>
        <fullName evidence="1">Phosphatidylethanolamine-binding protein</fullName>
    </submittedName>
</protein>
<dbReference type="InterPro" id="IPR035810">
    <property type="entry name" value="PEBP_euk"/>
</dbReference>
<dbReference type="Proteomes" id="UP000320762">
    <property type="component" value="Unassembled WGS sequence"/>
</dbReference>
<evidence type="ECO:0000313" key="1">
    <source>
        <dbReference type="EMBL" id="TRM67505.1"/>
    </source>
</evidence>
<reference evidence="1 2" key="1">
    <citation type="journal article" date="2019" name="New Phytol.">
        <title>Comparative genomics reveals unique wood-decay strategies and fruiting body development in the Schizophyllaceae.</title>
        <authorList>
            <person name="Almasi E."/>
            <person name="Sahu N."/>
            <person name="Krizsan K."/>
            <person name="Balint B."/>
            <person name="Kovacs G.M."/>
            <person name="Kiss B."/>
            <person name="Cseklye J."/>
            <person name="Drula E."/>
            <person name="Henrissat B."/>
            <person name="Nagy I."/>
            <person name="Chovatia M."/>
            <person name="Adam C."/>
            <person name="LaButti K."/>
            <person name="Lipzen A."/>
            <person name="Riley R."/>
            <person name="Grigoriev I.V."/>
            <person name="Nagy L.G."/>
        </authorList>
    </citation>
    <scope>NUCLEOTIDE SEQUENCE [LARGE SCALE GENOMIC DNA]</scope>
    <source>
        <strain evidence="1 2">NL-1724</strain>
    </source>
</reference>